<dbReference type="PANTHER" id="PTHR30560:SF3">
    <property type="entry name" value="TRIGGER FACTOR-LIKE PROTEIN TIG, CHLOROPLASTIC"/>
    <property type="match status" value="1"/>
</dbReference>
<accession>A0ABP8NF75</accession>
<dbReference type="Pfam" id="PF05697">
    <property type="entry name" value="Trigger_N"/>
    <property type="match status" value="1"/>
</dbReference>
<dbReference type="Gene3D" id="3.30.70.1050">
    <property type="entry name" value="Trigger factor ribosome-binding domain"/>
    <property type="match status" value="1"/>
</dbReference>
<dbReference type="SUPFAM" id="SSF102735">
    <property type="entry name" value="Trigger factor ribosome-binding domain"/>
    <property type="match status" value="1"/>
</dbReference>
<dbReference type="PANTHER" id="PTHR30560">
    <property type="entry name" value="TRIGGER FACTOR CHAPERONE AND PEPTIDYL-PROLYL CIS/TRANS ISOMERASE"/>
    <property type="match status" value="1"/>
</dbReference>
<dbReference type="Proteomes" id="UP001500067">
    <property type="component" value="Unassembled WGS sequence"/>
</dbReference>
<dbReference type="InterPro" id="IPR027304">
    <property type="entry name" value="Trigger_fact/SurA_dom_sf"/>
</dbReference>
<dbReference type="InterPro" id="IPR036611">
    <property type="entry name" value="Trigger_fac_ribosome-bd_sf"/>
</dbReference>
<proteinExistence type="predicted"/>
<evidence type="ECO:0000313" key="2">
    <source>
        <dbReference type="EMBL" id="GAA4464579.1"/>
    </source>
</evidence>
<feature type="domain" description="Trigger factor ribosome-binding bacterial" evidence="1">
    <location>
        <begin position="4"/>
        <end position="149"/>
    </location>
</feature>
<reference evidence="3" key="1">
    <citation type="journal article" date="2019" name="Int. J. Syst. Evol. Microbiol.">
        <title>The Global Catalogue of Microorganisms (GCM) 10K type strain sequencing project: providing services to taxonomists for standard genome sequencing and annotation.</title>
        <authorList>
            <consortium name="The Broad Institute Genomics Platform"/>
            <consortium name="The Broad Institute Genome Sequencing Center for Infectious Disease"/>
            <person name="Wu L."/>
            <person name="Ma J."/>
        </authorList>
    </citation>
    <scope>NUCLEOTIDE SEQUENCE [LARGE SCALE GENOMIC DNA]</scope>
    <source>
        <strain evidence="3">JCM 32105</strain>
    </source>
</reference>
<dbReference type="Gene3D" id="1.10.3120.10">
    <property type="entry name" value="Trigger factor, C-terminal domain"/>
    <property type="match status" value="1"/>
</dbReference>
<evidence type="ECO:0000313" key="3">
    <source>
        <dbReference type="Proteomes" id="UP001500067"/>
    </source>
</evidence>
<dbReference type="RefSeq" id="WP_345081024.1">
    <property type="nucleotide sequence ID" value="NZ_BAABFA010000010.1"/>
</dbReference>
<evidence type="ECO:0000259" key="1">
    <source>
        <dbReference type="Pfam" id="PF05697"/>
    </source>
</evidence>
<dbReference type="InterPro" id="IPR037041">
    <property type="entry name" value="Trigger_fac_C_sf"/>
</dbReference>
<organism evidence="2 3">
    <name type="scientific">Nemorincola caseinilytica</name>
    <dbReference type="NCBI Taxonomy" id="2054315"/>
    <lineage>
        <taxon>Bacteria</taxon>
        <taxon>Pseudomonadati</taxon>
        <taxon>Bacteroidota</taxon>
        <taxon>Chitinophagia</taxon>
        <taxon>Chitinophagales</taxon>
        <taxon>Chitinophagaceae</taxon>
        <taxon>Nemorincola</taxon>
    </lineage>
</organism>
<sequence>MATVTRESIGTLHDTITVKLEKGDYMPAFEKSLKQYAKTASIPGFRKGMVPAGMVRKMYGPSVFNDEVIRVASRQLEDYMKNEKIAIFAQPMLLPVNTKLDMNAPTDVDFAFEVGLKPEFDVESVIKGANLDRYKINISDGMIEDELGRIKRRYGKVDEQTEVTAKDNIIYSEYVACDADGNAAADAKKIEDTEELSKMPARLQDMLMGKGPGTSVVIRPVDVCTEEELTAFLKDPLKAGAEAAEQHYKMTLTKVGHLIPAEMDSELFEKVFPNRNVTNAEEFMTNLRNDLGVEFARLTGERLQNEMFELLVHNVQIELPVPFLKRWMREGGEKRRTAEEVDAEFGSFDHQLRWQLISDKLMQENGIEVSLDEIKTDIKVRVLAYFGLTTEQEDEAPWMESYLTKMLKDEKMMDETYRRLLFGKLFAFLETKFAITDKEIGEEQFFQLADAHATHHHHHHAH</sequence>
<dbReference type="SUPFAM" id="SSF109998">
    <property type="entry name" value="Triger factor/SurA peptide-binding domain-like"/>
    <property type="match status" value="1"/>
</dbReference>
<keyword evidence="3" id="KW-1185">Reference proteome</keyword>
<dbReference type="InterPro" id="IPR008881">
    <property type="entry name" value="Trigger_fac_ribosome-bd_bac"/>
</dbReference>
<gene>
    <name evidence="2" type="primary">tig</name>
    <name evidence="2" type="ORF">GCM10023093_15200</name>
</gene>
<dbReference type="InterPro" id="IPR005215">
    <property type="entry name" value="Trig_fac"/>
</dbReference>
<dbReference type="EMBL" id="BAABFA010000010">
    <property type="protein sequence ID" value="GAA4464579.1"/>
    <property type="molecule type" value="Genomic_DNA"/>
</dbReference>
<protein>
    <submittedName>
        <fullName evidence="2">Trigger factor</fullName>
    </submittedName>
</protein>
<name>A0ABP8NF75_9BACT</name>
<comment type="caution">
    <text evidence="2">The sequence shown here is derived from an EMBL/GenBank/DDBJ whole genome shotgun (WGS) entry which is preliminary data.</text>
</comment>